<dbReference type="Gene3D" id="1.10.510.10">
    <property type="entry name" value="Transferase(Phosphotransferase) domain 1"/>
    <property type="match status" value="1"/>
</dbReference>
<dbReference type="Pfam" id="PF07714">
    <property type="entry name" value="PK_Tyr_Ser-Thr"/>
    <property type="match status" value="1"/>
</dbReference>
<name>A0A151RTM5_CAJCA</name>
<keyword evidence="5 10" id="KW-0547">Nucleotide-binding</keyword>
<protein>
    <recommendedName>
        <fullName evidence="2">non-specific serine/threonine protein kinase</fullName>
        <ecNumber evidence="2">2.7.11.1</ecNumber>
    </recommendedName>
</protein>
<dbReference type="EC" id="2.7.11.1" evidence="2"/>
<keyword evidence="7 10" id="KW-0067">ATP-binding</keyword>
<dbReference type="GO" id="GO:0007165">
    <property type="term" value="P:signal transduction"/>
    <property type="evidence" value="ECO:0007669"/>
    <property type="project" value="TreeGrafter"/>
</dbReference>
<dbReference type="InterPro" id="IPR008271">
    <property type="entry name" value="Ser/Thr_kinase_AS"/>
</dbReference>
<comment type="catalytic activity">
    <reaction evidence="9">
        <text>L-seryl-[protein] + ATP = O-phospho-L-seryl-[protein] + ADP + H(+)</text>
        <dbReference type="Rhea" id="RHEA:17989"/>
        <dbReference type="Rhea" id="RHEA-COMP:9863"/>
        <dbReference type="Rhea" id="RHEA-COMP:11604"/>
        <dbReference type="ChEBI" id="CHEBI:15378"/>
        <dbReference type="ChEBI" id="CHEBI:29999"/>
        <dbReference type="ChEBI" id="CHEBI:30616"/>
        <dbReference type="ChEBI" id="CHEBI:83421"/>
        <dbReference type="ChEBI" id="CHEBI:456216"/>
        <dbReference type="EC" id="2.7.11.1"/>
    </reaction>
</comment>
<dbReference type="GO" id="GO:0005737">
    <property type="term" value="C:cytoplasm"/>
    <property type="evidence" value="ECO:0007669"/>
    <property type="project" value="TreeGrafter"/>
</dbReference>
<feature type="region of interest" description="Disordered" evidence="11">
    <location>
        <begin position="32"/>
        <end position="57"/>
    </location>
</feature>
<feature type="region of interest" description="Disordered" evidence="11">
    <location>
        <begin position="458"/>
        <end position="478"/>
    </location>
</feature>
<dbReference type="SUPFAM" id="SSF56112">
    <property type="entry name" value="Protein kinase-like (PK-like)"/>
    <property type="match status" value="1"/>
</dbReference>
<feature type="domain" description="Protein kinase" evidence="12">
    <location>
        <begin position="569"/>
        <end position="822"/>
    </location>
</feature>
<evidence type="ECO:0000313" key="14">
    <source>
        <dbReference type="Proteomes" id="UP000075243"/>
    </source>
</evidence>
<evidence type="ECO:0000256" key="11">
    <source>
        <dbReference type="SAM" id="MobiDB-lite"/>
    </source>
</evidence>
<feature type="compositionally biased region" description="Polar residues" evidence="11">
    <location>
        <begin position="462"/>
        <end position="478"/>
    </location>
</feature>
<dbReference type="Gene3D" id="3.30.200.20">
    <property type="entry name" value="Phosphorylase Kinase, domain 1"/>
    <property type="match status" value="1"/>
</dbReference>
<feature type="region of interest" description="Disordered" evidence="11">
    <location>
        <begin position="1"/>
        <end position="20"/>
    </location>
</feature>
<dbReference type="PANTHER" id="PTHR23257:SF821">
    <property type="entry name" value="ATP BINDING PROTEIN"/>
    <property type="match status" value="1"/>
</dbReference>
<dbReference type="GO" id="GO:0005524">
    <property type="term" value="F:ATP binding"/>
    <property type="evidence" value="ECO:0007669"/>
    <property type="project" value="UniProtKB-UniRule"/>
</dbReference>
<dbReference type="InterPro" id="IPR001245">
    <property type="entry name" value="Ser-Thr/Tyr_kinase_cat_dom"/>
</dbReference>
<keyword evidence="6 13" id="KW-0418">Kinase</keyword>
<evidence type="ECO:0000256" key="8">
    <source>
        <dbReference type="ARBA" id="ARBA00047899"/>
    </source>
</evidence>
<dbReference type="STRING" id="3821.A0A151RTM5"/>
<evidence type="ECO:0000256" key="2">
    <source>
        <dbReference type="ARBA" id="ARBA00012513"/>
    </source>
</evidence>
<evidence type="ECO:0000256" key="5">
    <source>
        <dbReference type="ARBA" id="ARBA00022741"/>
    </source>
</evidence>
<evidence type="ECO:0000256" key="3">
    <source>
        <dbReference type="ARBA" id="ARBA00022527"/>
    </source>
</evidence>
<dbReference type="PANTHER" id="PTHR23257">
    <property type="entry name" value="SERINE-THREONINE PROTEIN KINASE"/>
    <property type="match status" value="1"/>
</dbReference>
<evidence type="ECO:0000256" key="6">
    <source>
        <dbReference type="ARBA" id="ARBA00022777"/>
    </source>
</evidence>
<dbReference type="PROSITE" id="PS50011">
    <property type="entry name" value="PROTEIN_KINASE_DOM"/>
    <property type="match status" value="1"/>
</dbReference>
<evidence type="ECO:0000256" key="1">
    <source>
        <dbReference type="ARBA" id="ARBA00010507"/>
    </source>
</evidence>
<keyword evidence="3" id="KW-0723">Serine/threonine-protein kinase</keyword>
<evidence type="ECO:0000256" key="9">
    <source>
        <dbReference type="ARBA" id="ARBA00048679"/>
    </source>
</evidence>
<accession>A0A151RTM5</accession>
<proteinExistence type="inferred from homology"/>
<keyword evidence="14" id="KW-1185">Reference proteome</keyword>
<dbReference type="InterPro" id="IPR000719">
    <property type="entry name" value="Prot_kinase_dom"/>
</dbReference>
<dbReference type="InterPro" id="IPR050167">
    <property type="entry name" value="Ser_Thr_protein_kinase"/>
</dbReference>
<organism evidence="13 14">
    <name type="scientific">Cajanus cajan</name>
    <name type="common">Pigeon pea</name>
    <name type="synonym">Cajanus indicus</name>
    <dbReference type="NCBI Taxonomy" id="3821"/>
    <lineage>
        <taxon>Eukaryota</taxon>
        <taxon>Viridiplantae</taxon>
        <taxon>Streptophyta</taxon>
        <taxon>Embryophyta</taxon>
        <taxon>Tracheophyta</taxon>
        <taxon>Spermatophyta</taxon>
        <taxon>Magnoliopsida</taxon>
        <taxon>eudicotyledons</taxon>
        <taxon>Gunneridae</taxon>
        <taxon>Pentapetalae</taxon>
        <taxon>rosids</taxon>
        <taxon>fabids</taxon>
        <taxon>Fabales</taxon>
        <taxon>Fabaceae</taxon>
        <taxon>Papilionoideae</taxon>
        <taxon>50 kb inversion clade</taxon>
        <taxon>NPAAA clade</taxon>
        <taxon>indigoferoid/millettioid clade</taxon>
        <taxon>Phaseoleae</taxon>
        <taxon>Cajanus</taxon>
    </lineage>
</organism>
<dbReference type="SMART" id="SM00220">
    <property type="entry name" value="S_TKc"/>
    <property type="match status" value="1"/>
</dbReference>
<evidence type="ECO:0000256" key="4">
    <source>
        <dbReference type="ARBA" id="ARBA00022679"/>
    </source>
</evidence>
<evidence type="ECO:0000256" key="10">
    <source>
        <dbReference type="PROSITE-ProRule" id="PRU10141"/>
    </source>
</evidence>
<dbReference type="OMA" id="ANDCPND"/>
<dbReference type="Pfam" id="PF14381">
    <property type="entry name" value="EDR1_CTR1_ARMC3_pept"/>
    <property type="match status" value="1"/>
</dbReference>
<dbReference type="AlphaFoldDB" id="A0A151RTM5"/>
<dbReference type="GO" id="GO:0004674">
    <property type="term" value="F:protein serine/threonine kinase activity"/>
    <property type="evidence" value="ECO:0007669"/>
    <property type="project" value="UniProtKB-KW"/>
</dbReference>
<dbReference type="InterPro" id="IPR011009">
    <property type="entry name" value="Kinase-like_dom_sf"/>
</dbReference>
<evidence type="ECO:0000259" key="12">
    <source>
        <dbReference type="PROSITE" id="PS50011"/>
    </source>
</evidence>
<dbReference type="EMBL" id="KQ483576">
    <property type="protein sequence ID" value="KYP45888.1"/>
    <property type="molecule type" value="Genomic_DNA"/>
</dbReference>
<keyword evidence="4" id="KW-0808">Transferase</keyword>
<dbReference type="CDD" id="cd13999">
    <property type="entry name" value="STKc_MAP3K-like"/>
    <property type="match status" value="1"/>
</dbReference>
<dbReference type="InterPro" id="IPR055164">
    <property type="entry name" value="EDR1/CTR1/ARMC3-like_pept-like"/>
</dbReference>
<evidence type="ECO:0000313" key="13">
    <source>
        <dbReference type="EMBL" id="KYP45888.1"/>
    </source>
</evidence>
<evidence type="ECO:0000256" key="7">
    <source>
        <dbReference type="ARBA" id="ARBA00022840"/>
    </source>
</evidence>
<dbReference type="Proteomes" id="UP000075243">
    <property type="component" value="Unassembled WGS sequence"/>
</dbReference>
<dbReference type="FunFam" id="3.30.200.20:FF:000060">
    <property type="entry name" value="Serine/threonine-protein kinase isoform 1"/>
    <property type="match status" value="1"/>
</dbReference>
<dbReference type="PROSITE" id="PS00108">
    <property type="entry name" value="PROTEIN_KINASE_ST"/>
    <property type="match status" value="1"/>
</dbReference>
<feature type="region of interest" description="Disordered" evidence="11">
    <location>
        <begin position="503"/>
        <end position="530"/>
    </location>
</feature>
<dbReference type="PROSITE" id="PS00107">
    <property type="entry name" value="PROTEIN_KINASE_ATP"/>
    <property type="match status" value="1"/>
</dbReference>
<sequence>MEETREDAGPSEQRPSNMSWWPSDFVQKFESVSLSSQDETLNNKESPRHSNQDVMSPQKASQILWRTGMLSEPIPNGFYSIIPEKRLKKLFDSIPTLDDLQALGGEGFRADVIVVDAEKDRRLSMLKQLIVALVRGLNSNPPAMIKKIAGLVSDFYKRPNVESPAKAAHEESSHMFENRGVQMLGQIRHGSCRPRAILFKVLADTVGLESRLMLGFPNDGAAECVDSYKHMSVIVVLNSVELLVDLMRFPGQLLPRSTKSILMTHISAAGESDSAENDSCDSPLEPNSPLYGVSERLDPELVEKEENLQFHRRFEVSSNVSGLPLRNMMLRSNTSLDRNLSFSHSEPNIATAFGRRSRRKVIAEQRTASSSPEHPSLRAHGLSKLSGDRTAFRDFADDQSSRQLCSFLRSSYKSDGASSSEARRIRRRSISITPEIGDDIARAVRAMNETLKQNRLLREQGGDSSLPHSPNDRTSSADLHKNVSNFHLDGHERSPLYSPHRDAVMSQKAMSLPSSPHDYRGQASERSGTSEYAMNNELESTWNKVLESPMFSDRPLLPYEEWNIKFSELTVGTRVGIGFFGEVFRGIWNGTDVAIKVFLEQDLTAENMEDFCNEISILSRLRHPNVILFLGACTKPPRLSMVTEYMEMGSLFYLIHVSGQKKRLSWRRRLKMLRDICRGLMHIHRMKIIHRDVKSANCLVDRHWTVKICDFGLSRIVTDSPMRDSSPAGTPEWMAPELIRSEPFTEKCDIFSLGVIMWELCTLNRPWEGVPPERVVYAVANEGSRLDIPEGPLGRLISECWAEPRERPSCEEILSRLVDIEYSMS</sequence>
<dbReference type="Gramene" id="C.cajan_28491.t">
    <property type="protein sequence ID" value="C.cajan_28491.t"/>
    <property type="gene ID" value="C.cajan_28491"/>
</dbReference>
<dbReference type="InterPro" id="IPR017441">
    <property type="entry name" value="Protein_kinase_ATP_BS"/>
</dbReference>
<feature type="compositionally biased region" description="Basic and acidic residues" evidence="11">
    <location>
        <begin position="41"/>
        <end position="51"/>
    </location>
</feature>
<comment type="similarity">
    <text evidence="1">Belongs to the protein kinase superfamily. TKL Ser/Thr protein kinase family. RAF subfamily.</text>
</comment>
<reference evidence="13" key="1">
    <citation type="journal article" date="2012" name="Nat. Biotechnol.">
        <title>Draft genome sequence of pigeonpea (Cajanus cajan), an orphan legume crop of resource-poor farmers.</title>
        <authorList>
            <person name="Varshney R.K."/>
            <person name="Chen W."/>
            <person name="Li Y."/>
            <person name="Bharti A.K."/>
            <person name="Saxena R.K."/>
            <person name="Schlueter J.A."/>
            <person name="Donoghue M.T."/>
            <person name="Azam S."/>
            <person name="Fan G."/>
            <person name="Whaley A.M."/>
            <person name="Farmer A.D."/>
            <person name="Sheridan J."/>
            <person name="Iwata A."/>
            <person name="Tuteja R."/>
            <person name="Penmetsa R.V."/>
            <person name="Wu W."/>
            <person name="Upadhyaya H.D."/>
            <person name="Yang S.P."/>
            <person name="Shah T."/>
            <person name="Saxena K.B."/>
            <person name="Michael T."/>
            <person name="McCombie W.R."/>
            <person name="Yang B."/>
            <person name="Zhang G."/>
            <person name="Yang H."/>
            <person name="Wang J."/>
            <person name="Spillane C."/>
            <person name="Cook D.R."/>
            <person name="May G.D."/>
            <person name="Xu X."/>
            <person name="Jackson S.A."/>
        </authorList>
    </citation>
    <scope>NUCLEOTIDE SEQUENCE [LARGE SCALE GENOMIC DNA]</scope>
</reference>
<gene>
    <name evidence="13" type="ORF">KK1_032567</name>
</gene>
<comment type="catalytic activity">
    <reaction evidence="8">
        <text>L-threonyl-[protein] + ATP = O-phospho-L-threonyl-[protein] + ADP + H(+)</text>
        <dbReference type="Rhea" id="RHEA:46608"/>
        <dbReference type="Rhea" id="RHEA-COMP:11060"/>
        <dbReference type="Rhea" id="RHEA-COMP:11605"/>
        <dbReference type="ChEBI" id="CHEBI:15378"/>
        <dbReference type="ChEBI" id="CHEBI:30013"/>
        <dbReference type="ChEBI" id="CHEBI:30616"/>
        <dbReference type="ChEBI" id="CHEBI:61977"/>
        <dbReference type="ChEBI" id="CHEBI:456216"/>
        <dbReference type="EC" id="2.7.11.1"/>
    </reaction>
</comment>
<feature type="binding site" evidence="10">
    <location>
        <position position="596"/>
    </location>
    <ligand>
        <name>ATP</name>
        <dbReference type="ChEBI" id="CHEBI:30616"/>
    </ligand>
</feature>